<feature type="region of interest" description="Disordered" evidence="1">
    <location>
        <begin position="156"/>
        <end position="176"/>
    </location>
</feature>
<reference evidence="3 4" key="1">
    <citation type="submission" date="2017-09" db="EMBL/GenBank/DDBJ databases">
        <title>Genome sequencing of Besnoitia besnoiti strain Bb-Ger1.</title>
        <authorList>
            <person name="Schares G."/>
            <person name="Venepally P."/>
            <person name="Lorenzi H.A."/>
        </authorList>
    </citation>
    <scope>NUCLEOTIDE SEQUENCE [LARGE SCALE GENOMIC DNA]</scope>
    <source>
        <strain evidence="3 4">Bb-Ger1</strain>
    </source>
</reference>
<dbReference type="PROSITE" id="PS00028">
    <property type="entry name" value="ZINC_FINGER_C2H2_1"/>
    <property type="match status" value="2"/>
</dbReference>
<dbReference type="VEuPathDB" id="ToxoDB:BESB_081890"/>
<dbReference type="Proteomes" id="UP000224006">
    <property type="component" value="Chromosome VIII"/>
</dbReference>
<dbReference type="GeneID" id="40313115"/>
<dbReference type="PANTHER" id="PTHR13182:SF8">
    <property type="entry name" value="CYTOPLASMIC 60S SUBUNIT BIOGENESIS FACTOR ZNF622"/>
    <property type="match status" value="1"/>
</dbReference>
<dbReference type="AlphaFoldDB" id="A0A2A9MC68"/>
<name>A0A2A9MC68_BESBE</name>
<dbReference type="GO" id="GO:0042273">
    <property type="term" value="P:ribosomal large subunit biogenesis"/>
    <property type="evidence" value="ECO:0007669"/>
    <property type="project" value="TreeGrafter"/>
</dbReference>
<dbReference type="KEGG" id="bbes:BESB_081890"/>
<comment type="caution">
    <text evidence="3">The sequence shown here is derived from an EMBL/GenBank/DDBJ whole genome shotgun (WGS) entry which is preliminary data.</text>
</comment>
<dbReference type="GO" id="GO:0030687">
    <property type="term" value="C:preribosome, large subunit precursor"/>
    <property type="evidence" value="ECO:0007669"/>
    <property type="project" value="TreeGrafter"/>
</dbReference>
<feature type="compositionally biased region" description="Low complexity" evidence="1">
    <location>
        <begin position="92"/>
        <end position="119"/>
    </location>
</feature>
<organism evidence="3 4">
    <name type="scientific">Besnoitia besnoiti</name>
    <name type="common">Apicomplexan protozoan</name>
    <dbReference type="NCBI Taxonomy" id="94643"/>
    <lineage>
        <taxon>Eukaryota</taxon>
        <taxon>Sar</taxon>
        <taxon>Alveolata</taxon>
        <taxon>Apicomplexa</taxon>
        <taxon>Conoidasida</taxon>
        <taxon>Coccidia</taxon>
        <taxon>Eucoccidiorida</taxon>
        <taxon>Eimeriorina</taxon>
        <taxon>Sarcocystidae</taxon>
        <taxon>Besnoitia</taxon>
    </lineage>
</organism>
<dbReference type="InterPro" id="IPR040025">
    <property type="entry name" value="Znf622/Rei1/Reh1"/>
</dbReference>
<dbReference type="EMBL" id="NWUJ01000009">
    <property type="protein sequence ID" value="PFH32990.1"/>
    <property type="molecule type" value="Genomic_DNA"/>
</dbReference>
<evidence type="ECO:0000313" key="3">
    <source>
        <dbReference type="EMBL" id="PFH32990.1"/>
    </source>
</evidence>
<feature type="compositionally biased region" description="Acidic residues" evidence="1">
    <location>
        <begin position="340"/>
        <end position="373"/>
    </location>
</feature>
<evidence type="ECO:0000259" key="2">
    <source>
        <dbReference type="PROSITE" id="PS00028"/>
    </source>
</evidence>
<dbReference type="OrthoDB" id="19329at2759"/>
<dbReference type="RefSeq" id="XP_029216999.1">
    <property type="nucleotide sequence ID" value="XM_029366539.1"/>
</dbReference>
<feature type="region of interest" description="Disordered" evidence="1">
    <location>
        <begin position="336"/>
        <end position="381"/>
    </location>
</feature>
<dbReference type="InterPro" id="IPR041661">
    <property type="entry name" value="ZN622/Rei1/Reh1_Znf-C2H2"/>
</dbReference>
<evidence type="ECO:0000313" key="4">
    <source>
        <dbReference type="Proteomes" id="UP000224006"/>
    </source>
</evidence>
<evidence type="ECO:0000256" key="1">
    <source>
        <dbReference type="SAM" id="MobiDB-lite"/>
    </source>
</evidence>
<protein>
    <recommendedName>
        <fullName evidence="2">C2H2-type domain-containing protein</fullName>
    </recommendedName>
</protein>
<dbReference type="InterPro" id="IPR036236">
    <property type="entry name" value="Znf_C2H2_sf"/>
</dbReference>
<proteinExistence type="predicted"/>
<dbReference type="PANTHER" id="PTHR13182">
    <property type="entry name" value="ZINC FINGER PROTEIN 622"/>
    <property type="match status" value="1"/>
</dbReference>
<sequence>MEVPVPGASFSCRCCRATFASALERKEHQRSDWHAYNLRRSVGNLAPVSKEDFARKMQVALLASQLKQDKSRDKQAQIDAAVRLQRTLQGLSSASPSAPRSEAAAVAPSSSSSSSALPSTEKERAQAVATLTALGVLSTRGEDHLKARKADKARALPREACAAEGEDATSSASDAGVAAGSYPTAAELEASRERARLRAFALSTEPECVSLFDAHAPFRTWRECLSYMTKTFGFVVPHAEYLVDAKAFLRLVWRAQLRRPRCLLCEKRFSSVLAAQQHMQSKGHTQLRWTESAEETSALQRALMEACYDFRASYLALLARRRDKLPFDGRARAAIKDAEADSDAESDGDDGDSDSWEDVSSSDDEDDSDDEPCEASRLREATHGLSAREFKRVVRQCGEMQARLTETGDLRLPDGRELVNRHVAYIYKQRLVRRLPGEAEAQVLADFHANPRFQLSAHNLKTSLARLGGRQTTGLSASALEHLPLQHRQQLATRLRQEKHHRLLLSSLGRNGRGLSEQALRLSEREIKRKVLAPRRAFVQREAKQRMRLGVKQNKLQKFILQETKFFF</sequence>
<feature type="domain" description="C2H2-type" evidence="2">
    <location>
        <begin position="12"/>
        <end position="34"/>
    </location>
</feature>
<gene>
    <name evidence="3" type="ORF">BESB_081890</name>
</gene>
<accession>A0A2A9MC68</accession>
<dbReference type="Pfam" id="PF12756">
    <property type="entry name" value="zf-C2H2_2"/>
    <property type="match status" value="1"/>
</dbReference>
<feature type="domain" description="C2H2-type" evidence="2">
    <location>
        <begin position="262"/>
        <end position="284"/>
    </location>
</feature>
<dbReference type="SUPFAM" id="SSF57667">
    <property type="entry name" value="beta-beta-alpha zinc fingers"/>
    <property type="match status" value="1"/>
</dbReference>
<dbReference type="InterPro" id="IPR013087">
    <property type="entry name" value="Znf_C2H2_type"/>
</dbReference>
<feature type="region of interest" description="Disordered" evidence="1">
    <location>
        <begin position="91"/>
        <end position="124"/>
    </location>
</feature>
<keyword evidence="4" id="KW-1185">Reference proteome</keyword>
<dbReference type="STRING" id="94643.A0A2A9MC68"/>